<protein>
    <submittedName>
        <fullName evidence="1">Uncharacterized protein</fullName>
    </submittedName>
</protein>
<dbReference type="EMBL" id="MN739258">
    <property type="protein sequence ID" value="QHS95825.1"/>
    <property type="molecule type" value="Genomic_DNA"/>
</dbReference>
<proteinExistence type="predicted"/>
<name>A0A6C0BTP1_9ZZZZ</name>
<sequence>MNSLQTIAIKTIIKNDLLIPVNNKYLTSLVIDFCEKYPEELDSPENYWKFYASYTSLAERKVECKYKGPSTVFPQDTFLNDDTNITTKFINNEMNKYVKVKRIESRHIANAYVPFKATFELTKNFIKHANSRYKSLEIITTITRSCALPVGKLTKYIPSSIRFEYLEVIEGMNDFTDYLLTYEPMILIVKKQDVVKLIANRLSSDNGLNNQRRPVLVFDNELQFADDCATIGKRPNIILKNLLNRIHWFRSSPHSHHMSELHFVLRSIDVAHRVACMINLYPSIYFVNEVKDESPGEVQTDEA</sequence>
<accession>A0A6C0BTP1</accession>
<organism evidence="1">
    <name type="scientific">viral metagenome</name>
    <dbReference type="NCBI Taxonomy" id="1070528"/>
    <lineage>
        <taxon>unclassified sequences</taxon>
        <taxon>metagenomes</taxon>
        <taxon>organismal metagenomes</taxon>
    </lineage>
</organism>
<evidence type="ECO:0000313" key="1">
    <source>
        <dbReference type="EMBL" id="QHS95825.1"/>
    </source>
</evidence>
<reference evidence="1" key="1">
    <citation type="journal article" date="2020" name="Nature">
        <title>Giant virus diversity and host interactions through global metagenomics.</title>
        <authorList>
            <person name="Schulz F."/>
            <person name="Roux S."/>
            <person name="Paez-Espino D."/>
            <person name="Jungbluth S."/>
            <person name="Walsh D.A."/>
            <person name="Denef V.J."/>
            <person name="McMahon K.D."/>
            <person name="Konstantinidis K.T."/>
            <person name="Eloe-Fadrosh E.A."/>
            <person name="Kyrpides N.C."/>
            <person name="Woyke T."/>
        </authorList>
    </citation>
    <scope>NUCLEOTIDE SEQUENCE</scope>
    <source>
        <strain evidence="1">GVMAG-M-3300018868-6</strain>
    </source>
</reference>
<dbReference type="AlphaFoldDB" id="A0A6C0BTP1"/>